<evidence type="ECO:0000256" key="2">
    <source>
        <dbReference type="ARBA" id="ARBA00023125"/>
    </source>
</evidence>
<sequence>MSADIVRLQSRIPGASPLKSEIADRLRALVRSGRLPLGARISDKQLAAELGVSRTPVREALVQLQSEGLVVVRPQSGTFVVDLQADDIRQLCATRGIIEVGALRFGGHGIARESLAQLGFLVGRASVALSDGDLARCDELDCEFHEAIVATSANSYLIRAYGGIADQLRALRQRMPREPDRMARAIAQHRMIVDLWAAGRSEDAAAQLHAHVGHVERLLTAVRSEPATRATDREA</sequence>
<dbReference type="InterPro" id="IPR036390">
    <property type="entry name" value="WH_DNA-bd_sf"/>
</dbReference>
<dbReference type="PROSITE" id="PS50949">
    <property type="entry name" value="HTH_GNTR"/>
    <property type="match status" value="1"/>
</dbReference>
<dbReference type="GO" id="GO:0003700">
    <property type="term" value="F:DNA-binding transcription factor activity"/>
    <property type="evidence" value="ECO:0007669"/>
    <property type="project" value="InterPro"/>
</dbReference>
<dbReference type="InterPro" id="IPR008920">
    <property type="entry name" value="TF_FadR/GntR_C"/>
</dbReference>
<dbReference type="PANTHER" id="PTHR43537:SF50">
    <property type="entry name" value="TRANSCRIPTIONAL REGULATORY PROTEIN"/>
    <property type="match status" value="1"/>
</dbReference>
<keyword evidence="1" id="KW-0805">Transcription regulation</keyword>
<accession>A0A327L821</accession>
<dbReference type="InterPro" id="IPR000524">
    <property type="entry name" value="Tscrpt_reg_HTH_GntR"/>
</dbReference>
<dbReference type="SUPFAM" id="SSF46785">
    <property type="entry name" value="Winged helix' DNA-binding domain"/>
    <property type="match status" value="1"/>
</dbReference>
<keyword evidence="2" id="KW-0238">DNA-binding</keyword>
<dbReference type="InterPro" id="IPR011711">
    <property type="entry name" value="GntR_C"/>
</dbReference>
<dbReference type="Gene3D" id="1.10.10.10">
    <property type="entry name" value="Winged helix-like DNA-binding domain superfamily/Winged helix DNA-binding domain"/>
    <property type="match status" value="1"/>
</dbReference>
<organism evidence="5 6">
    <name type="scientific">Rhodoplanes roseus</name>
    <dbReference type="NCBI Taxonomy" id="29409"/>
    <lineage>
        <taxon>Bacteria</taxon>
        <taxon>Pseudomonadati</taxon>
        <taxon>Pseudomonadota</taxon>
        <taxon>Alphaproteobacteria</taxon>
        <taxon>Hyphomicrobiales</taxon>
        <taxon>Nitrobacteraceae</taxon>
        <taxon>Rhodoplanes</taxon>
    </lineage>
</organism>
<keyword evidence="6" id="KW-1185">Reference proteome</keyword>
<dbReference type="PRINTS" id="PR00035">
    <property type="entry name" value="HTHGNTR"/>
</dbReference>
<dbReference type="OrthoDB" id="7945678at2"/>
<dbReference type="Gene3D" id="1.20.120.530">
    <property type="entry name" value="GntR ligand-binding domain-like"/>
    <property type="match status" value="1"/>
</dbReference>
<evidence type="ECO:0000313" key="5">
    <source>
        <dbReference type="EMBL" id="RAI45632.1"/>
    </source>
</evidence>
<dbReference type="Pfam" id="PF00392">
    <property type="entry name" value="GntR"/>
    <property type="match status" value="1"/>
</dbReference>
<proteinExistence type="predicted"/>
<gene>
    <name evidence="5" type="ORF">CH341_03040</name>
</gene>
<comment type="caution">
    <text evidence="5">The sequence shown here is derived from an EMBL/GenBank/DDBJ whole genome shotgun (WGS) entry which is preliminary data.</text>
</comment>
<dbReference type="RefSeq" id="WP_111417557.1">
    <property type="nucleotide sequence ID" value="NZ_NPEX01000011.1"/>
</dbReference>
<dbReference type="EMBL" id="NPEX01000011">
    <property type="protein sequence ID" value="RAI45632.1"/>
    <property type="molecule type" value="Genomic_DNA"/>
</dbReference>
<protein>
    <recommendedName>
        <fullName evidence="4">HTH gntR-type domain-containing protein</fullName>
    </recommendedName>
</protein>
<dbReference type="GO" id="GO:0003677">
    <property type="term" value="F:DNA binding"/>
    <property type="evidence" value="ECO:0007669"/>
    <property type="project" value="UniProtKB-KW"/>
</dbReference>
<evidence type="ECO:0000256" key="1">
    <source>
        <dbReference type="ARBA" id="ARBA00023015"/>
    </source>
</evidence>
<dbReference type="InterPro" id="IPR036388">
    <property type="entry name" value="WH-like_DNA-bd_sf"/>
</dbReference>
<evidence type="ECO:0000259" key="4">
    <source>
        <dbReference type="PROSITE" id="PS50949"/>
    </source>
</evidence>
<evidence type="ECO:0000313" key="6">
    <source>
        <dbReference type="Proteomes" id="UP000249130"/>
    </source>
</evidence>
<dbReference type="PANTHER" id="PTHR43537">
    <property type="entry name" value="TRANSCRIPTIONAL REGULATOR, GNTR FAMILY"/>
    <property type="match status" value="1"/>
</dbReference>
<evidence type="ECO:0000256" key="3">
    <source>
        <dbReference type="ARBA" id="ARBA00023163"/>
    </source>
</evidence>
<dbReference type="SUPFAM" id="SSF48008">
    <property type="entry name" value="GntR ligand-binding domain-like"/>
    <property type="match status" value="1"/>
</dbReference>
<dbReference type="AlphaFoldDB" id="A0A327L821"/>
<reference evidence="5 6" key="1">
    <citation type="submission" date="2017-07" db="EMBL/GenBank/DDBJ databases">
        <title>Draft Genome Sequences of Select Purple Nonsulfur Bacteria.</title>
        <authorList>
            <person name="Lasarre B."/>
            <person name="Mckinlay J.B."/>
        </authorList>
    </citation>
    <scope>NUCLEOTIDE SEQUENCE [LARGE SCALE GENOMIC DNA]</scope>
    <source>
        <strain evidence="5 6">DSM 5909</strain>
    </source>
</reference>
<dbReference type="Proteomes" id="UP000249130">
    <property type="component" value="Unassembled WGS sequence"/>
</dbReference>
<feature type="domain" description="HTH gntR-type" evidence="4">
    <location>
        <begin position="16"/>
        <end position="83"/>
    </location>
</feature>
<keyword evidence="3" id="KW-0804">Transcription</keyword>
<dbReference type="SMART" id="SM00345">
    <property type="entry name" value="HTH_GNTR"/>
    <property type="match status" value="1"/>
</dbReference>
<dbReference type="CDD" id="cd07377">
    <property type="entry name" value="WHTH_GntR"/>
    <property type="match status" value="1"/>
</dbReference>
<dbReference type="Pfam" id="PF07729">
    <property type="entry name" value="FCD"/>
    <property type="match status" value="1"/>
</dbReference>
<name>A0A327L821_9BRAD</name>
<dbReference type="SMART" id="SM00895">
    <property type="entry name" value="FCD"/>
    <property type="match status" value="1"/>
</dbReference>